<dbReference type="Pfam" id="PF00535">
    <property type="entry name" value="Glycos_transf_2"/>
    <property type="match status" value="1"/>
</dbReference>
<evidence type="ECO:0000313" key="3">
    <source>
        <dbReference type="EMBL" id="QGU32533.1"/>
    </source>
</evidence>
<dbReference type="Gene3D" id="3.40.50.150">
    <property type="entry name" value="Vaccinia Virus protein VP39"/>
    <property type="match status" value="1"/>
</dbReference>
<dbReference type="InterPro" id="IPR029044">
    <property type="entry name" value="Nucleotide-diphossugar_trans"/>
</dbReference>
<name>A0A6I6E7A4_THETI</name>
<dbReference type="GO" id="GO:0008168">
    <property type="term" value="F:methyltransferase activity"/>
    <property type="evidence" value="ECO:0007669"/>
    <property type="project" value="UniProtKB-KW"/>
</dbReference>
<organism evidence="3 4">
    <name type="scientific">Thermochromatium tepidum ATCC 43061</name>
    <dbReference type="NCBI Taxonomy" id="316276"/>
    <lineage>
        <taxon>Bacteria</taxon>
        <taxon>Pseudomonadati</taxon>
        <taxon>Pseudomonadota</taxon>
        <taxon>Gammaproteobacteria</taxon>
        <taxon>Chromatiales</taxon>
        <taxon>Chromatiaceae</taxon>
        <taxon>Thermochromatium</taxon>
    </lineage>
</organism>
<protein>
    <submittedName>
        <fullName evidence="3">FkbM family methyltransferase</fullName>
    </submittedName>
</protein>
<dbReference type="SUPFAM" id="SSF53335">
    <property type="entry name" value="S-adenosyl-L-methionine-dependent methyltransferases"/>
    <property type="match status" value="1"/>
</dbReference>
<dbReference type="Proteomes" id="UP000426424">
    <property type="component" value="Chromosome"/>
</dbReference>
<keyword evidence="4" id="KW-1185">Reference proteome</keyword>
<dbReference type="GO" id="GO:0016758">
    <property type="term" value="F:hexosyltransferase activity"/>
    <property type="evidence" value="ECO:0007669"/>
    <property type="project" value="UniProtKB-ARBA"/>
</dbReference>
<accession>A0A6I6E7A4</accession>
<dbReference type="PANTHER" id="PTHR22916">
    <property type="entry name" value="GLYCOSYLTRANSFERASE"/>
    <property type="match status" value="1"/>
</dbReference>
<sequence length="766" mass="89309">MERAGPSDGIRTSPPCGGRWDGASTLGLDRHACAIVLEALSKPLRRPHCGSPFFAPWSLMHSPTVSLALPVYNVAPYLRDCLDSIITQDFTDLEILCVNDGSTDESPAILAEYAQRDPRIRIVHQTNRGLASTRNTALDHVRGRYLLHVDSDDMLRPGAITRLVEEIERTGADFIVFQHVMFEEGREFDNWYYDFDSWSLEPKTRLEQKLEILHYHYTWSKFFRMAFLHRHNFRFPDGLQFDDNVYHWQVLLAAEKVVVLPEKLYKYRMRPGSIMWHRGRHHLDIFRIFKEGIALFRAQGVYEAVFQDFMQYKMGLQYFWTRDIEPRFRYLAYRGILDGLSSDEERFVRDYPHLLDPEAIRFYERIFASPLYRRGAHRALALQLTAQRYLSSGRARLRTRIRSLRHQFTQHPRLQALKHRLGQRFMDPRCLDLFHNYQTVATYWVHFWREYLRVQHADIPERLATLQRGLSENDRALVETFVRIYDDYLPACPDYSRFLLHKELLWRPSERFRQNTRPAPRVAARYQAFLDEYPWLSAEVFEALYGLKAFPRTIQARIRAGGDVIDGGAFIGDSAVQLAEACPQARVLALEPDPVNFKRLCENITRFGLEGRILPEPLGLHDHRGHFEIQHHGAHDFPDQGSSLLSDFRDEVTHGGVSRVRCEFDTIDALVERHGLRPVLIKLDIEGLEQEALRGAVATLRRYRPALIVSVYHHPKDFFEIKPWLESLGFGYYFGFRRLDLNSPVADFVLICYPRLDTLGVGESVS</sequence>
<keyword evidence="3" id="KW-0808">Transferase</keyword>
<dbReference type="InterPro" id="IPR001173">
    <property type="entry name" value="Glyco_trans_2-like"/>
</dbReference>
<dbReference type="OrthoDB" id="5329963at2"/>
<feature type="domain" description="Glycosyltransferase 2-like" evidence="1">
    <location>
        <begin position="66"/>
        <end position="225"/>
    </location>
</feature>
<dbReference type="CDD" id="cd00761">
    <property type="entry name" value="Glyco_tranf_GTA_type"/>
    <property type="match status" value="1"/>
</dbReference>
<dbReference type="KEGG" id="ttp:E6P07_05760"/>
<dbReference type="SUPFAM" id="SSF53448">
    <property type="entry name" value="Nucleotide-diphospho-sugar transferases"/>
    <property type="match status" value="1"/>
</dbReference>
<dbReference type="InterPro" id="IPR029063">
    <property type="entry name" value="SAM-dependent_MTases_sf"/>
</dbReference>
<reference evidence="3 4" key="1">
    <citation type="submission" date="2019-12" db="EMBL/GenBank/DDBJ databases">
        <title>The complete genome of the thermophilic, anoxygenic phototrophic gammaproteobacterium Thermochromatium tepidum.</title>
        <authorList>
            <person name="Sattley W.M."/>
            <person name="Swingley W.D."/>
            <person name="Burchell B.M."/>
            <person name="Gurbani S.A."/>
            <person name="Kujawa C.M."/>
            <person name="Nuccio D.A."/>
            <person name="Schladweiler J."/>
            <person name="Shaffer K.N."/>
            <person name="Stokes L.M."/>
            <person name="Touchman J.W."/>
            <person name="Blankenship R.E."/>
            <person name="Madigan M.T."/>
        </authorList>
    </citation>
    <scope>NUCLEOTIDE SEQUENCE [LARGE SCALE GENOMIC DNA]</scope>
    <source>
        <strain evidence="3 4">ATCC 43061</strain>
    </source>
</reference>
<evidence type="ECO:0000313" key="4">
    <source>
        <dbReference type="Proteomes" id="UP000426424"/>
    </source>
</evidence>
<dbReference type="AlphaFoldDB" id="A0A6I6E7A4"/>
<dbReference type="InterPro" id="IPR006342">
    <property type="entry name" value="FkbM_mtfrase"/>
</dbReference>
<proteinExistence type="predicted"/>
<dbReference type="NCBIfam" id="TIGR01444">
    <property type="entry name" value="fkbM_fam"/>
    <property type="match status" value="1"/>
</dbReference>
<evidence type="ECO:0000259" key="1">
    <source>
        <dbReference type="Pfam" id="PF00535"/>
    </source>
</evidence>
<dbReference type="Pfam" id="PF05050">
    <property type="entry name" value="Methyltransf_21"/>
    <property type="match status" value="1"/>
</dbReference>
<dbReference type="EMBL" id="CP039268">
    <property type="protein sequence ID" value="QGU32533.1"/>
    <property type="molecule type" value="Genomic_DNA"/>
</dbReference>
<evidence type="ECO:0000259" key="2">
    <source>
        <dbReference type="Pfam" id="PF05050"/>
    </source>
</evidence>
<gene>
    <name evidence="3" type="ORF">E6P07_05760</name>
</gene>
<dbReference type="PANTHER" id="PTHR22916:SF3">
    <property type="entry name" value="UDP-GLCNAC:BETAGAL BETA-1,3-N-ACETYLGLUCOSAMINYLTRANSFERASE-LIKE PROTEIN 1"/>
    <property type="match status" value="1"/>
</dbReference>
<dbReference type="Gene3D" id="3.90.550.10">
    <property type="entry name" value="Spore Coat Polysaccharide Biosynthesis Protein SpsA, Chain A"/>
    <property type="match status" value="1"/>
</dbReference>
<keyword evidence="3" id="KW-0489">Methyltransferase</keyword>
<feature type="domain" description="Methyltransferase FkbM" evidence="2">
    <location>
        <begin position="566"/>
        <end position="730"/>
    </location>
</feature>
<dbReference type="GO" id="GO:0032259">
    <property type="term" value="P:methylation"/>
    <property type="evidence" value="ECO:0007669"/>
    <property type="project" value="UniProtKB-KW"/>
</dbReference>